<organism evidence="1 2">
    <name type="scientific">Pseudoduganella violacea</name>
    <dbReference type="NCBI Taxonomy" id="1715466"/>
    <lineage>
        <taxon>Bacteria</taxon>
        <taxon>Pseudomonadati</taxon>
        <taxon>Pseudomonadota</taxon>
        <taxon>Betaproteobacteria</taxon>
        <taxon>Burkholderiales</taxon>
        <taxon>Oxalobacteraceae</taxon>
        <taxon>Telluria group</taxon>
        <taxon>Pseudoduganella</taxon>
    </lineage>
</organism>
<dbReference type="RefSeq" id="WP_183441719.1">
    <property type="nucleotide sequence ID" value="NZ_JACHXD010000007.1"/>
</dbReference>
<evidence type="ECO:0000313" key="2">
    <source>
        <dbReference type="Proteomes" id="UP000541535"/>
    </source>
</evidence>
<accession>A0A7W5FUM1</accession>
<dbReference type="PROSITE" id="PS51257">
    <property type="entry name" value="PROKAR_LIPOPROTEIN"/>
    <property type="match status" value="1"/>
</dbReference>
<dbReference type="Proteomes" id="UP000541535">
    <property type="component" value="Unassembled WGS sequence"/>
</dbReference>
<protein>
    <submittedName>
        <fullName evidence="1">Putative aminopeptidase</fullName>
    </submittedName>
</protein>
<sequence length="376" mass="42459">MRKITRPKIRARHWVGAGVCALLLAGCAQFKYYFQAAQGQYALWSDARPIDDWLGDPATDPKLKARLEKARLIRRFAVRELGLPDNASYTNYASLKRPFVLWNVVATPELSLRPIQWCFPIAGCVSYRGYYSKEDAQAYADELRAEGNDVQVGGVPAYSTLGWFSDPLLSTFINNSDAELARMLFHELAHQLVYVQGDSKFNEAFATAVEEAGVNRWLELYGTEPMREAYVRYNARRQQFLALLVRHRQMLATNYASKAGVKKKREEKARIFAALKAEYQVLKADWGGYAGYDRWFAEPLTNAHLSSVATYNDFLPGFRALLAREKNMKAFYAAVQGMGNLPSAERHERLQQLAKAMPAETETIAVKEKSASSGLQ</sequence>
<keyword evidence="1" id="KW-0031">Aminopeptidase</keyword>
<keyword evidence="2" id="KW-1185">Reference proteome</keyword>
<reference evidence="1 2" key="1">
    <citation type="submission" date="2020-08" db="EMBL/GenBank/DDBJ databases">
        <title>Genomic Encyclopedia of Type Strains, Phase III (KMG-III): the genomes of soil and plant-associated and newly described type strains.</title>
        <authorList>
            <person name="Whitman W."/>
        </authorList>
    </citation>
    <scope>NUCLEOTIDE SEQUENCE [LARGE SCALE GENOMIC DNA]</scope>
    <source>
        <strain evidence="1 2">CECT 8897</strain>
    </source>
</reference>
<gene>
    <name evidence="1" type="ORF">FHS03_002984</name>
</gene>
<dbReference type="Pfam" id="PF10023">
    <property type="entry name" value="Aminopep"/>
    <property type="match status" value="1"/>
</dbReference>
<name>A0A7W5FUM1_9BURK</name>
<dbReference type="EMBL" id="JACHXD010000007">
    <property type="protein sequence ID" value="MBB3119929.1"/>
    <property type="molecule type" value="Genomic_DNA"/>
</dbReference>
<dbReference type="GO" id="GO:0004177">
    <property type="term" value="F:aminopeptidase activity"/>
    <property type="evidence" value="ECO:0007669"/>
    <property type="project" value="UniProtKB-KW"/>
</dbReference>
<evidence type="ECO:0000313" key="1">
    <source>
        <dbReference type="EMBL" id="MBB3119929.1"/>
    </source>
</evidence>
<keyword evidence="1" id="KW-0645">Protease</keyword>
<keyword evidence="1" id="KW-0378">Hydrolase</keyword>
<comment type="caution">
    <text evidence="1">The sequence shown here is derived from an EMBL/GenBank/DDBJ whole genome shotgun (WGS) entry which is preliminary data.</text>
</comment>
<dbReference type="AlphaFoldDB" id="A0A7W5FUM1"/>
<dbReference type="PIRSF" id="PIRSF029285">
    <property type="entry name" value="Aminopept"/>
    <property type="match status" value="1"/>
</dbReference>
<proteinExistence type="predicted"/>
<dbReference type="InterPro" id="IPR014553">
    <property type="entry name" value="Aminopept"/>
</dbReference>